<dbReference type="EMBL" id="BGZK01000055">
    <property type="protein sequence ID" value="GBP13158.1"/>
    <property type="molecule type" value="Genomic_DNA"/>
</dbReference>
<protein>
    <submittedName>
        <fullName evidence="1">Uncharacterized protein</fullName>
    </submittedName>
</protein>
<reference evidence="1 2" key="1">
    <citation type="journal article" date="2019" name="Commun. Biol.">
        <title>The bagworm genome reveals a unique fibroin gene that provides high tensile strength.</title>
        <authorList>
            <person name="Kono N."/>
            <person name="Nakamura H."/>
            <person name="Ohtoshi R."/>
            <person name="Tomita M."/>
            <person name="Numata K."/>
            <person name="Arakawa K."/>
        </authorList>
    </citation>
    <scope>NUCLEOTIDE SEQUENCE [LARGE SCALE GENOMIC DNA]</scope>
</reference>
<proteinExistence type="predicted"/>
<gene>
    <name evidence="1" type="ORF">EVAR_93120_1</name>
</gene>
<accession>A0A4C1TIE1</accession>
<evidence type="ECO:0000313" key="1">
    <source>
        <dbReference type="EMBL" id="GBP13158.1"/>
    </source>
</evidence>
<sequence length="87" mass="9907">MSKGGFQVQRRFGIGVASRTGIRTKSIREILEQKKIAEFVCFRTKDCMLAPRGQGQVEDSAQHPGRASWFSYRKTDKFSDTLPQQLL</sequence>
<dbReference type="Proteomes" id="UP000299102">
    <property type="component" value="Unassembled WGS sequence"/>
</dbReference>
<comment type="caution">
    <text evidence="1">The sequence shown here is derived from an EMBL/GenBank/DDBJ whole genome shotgun (WGS) entry which is preliminary data.</text>
</comment>
<name>A0A4C1TIE1_EUMVA</name>
<dbReference type="AlphaFoldDB" id="A0A4C1TIE1"/>
<organism evidence="1 2">
    <name type="scientific">Eumeta variegata</name>
    <name type="common">Bagworm moth</name>
    <name type="synonym">Eumeta japonica</name>
    <dbReference type="NCBI Taxonomy" id="151549"/>
    <lineage>
        <taxon>Eukaryota</taxon>
        <taxon>Metazoa</taxon>
        <taxon>Ecdysozoa</taxon>
        <taxon>Arthropoda</taxon>
        <taxon>Hexapoda</taxon>
        <taxon>Insecta</taxon>
        <taxon>Pterygota</taxon>
        <taxon>Neoptera</taxon>
        <taxon>Endopterygota</taxon>
        <taxon>Lepidoptera</taxon>
        <taxon>Glossata</taxon>
        <taxon>Ditrysia</taxon>
        <taxon>Tineoidea</taxon>
        <taxon>Psychidae</taxon>
        <taxon>Oiketicinae</taxon>
        <taxon>Eumeta</taxon>
    </lineage>
</organism>
<evidence type="ECO:0000313" key="2">
    <source>
        <dbReference type="Proteomes" id="UP000299102"/>
    </source>
</evidence>
<keyword evidence="2" id="KW-1185">Reference proteome</keyword>